<dbReference type="EMBL" id="PYMB01000001">
    <property type="protein sequence ID" value="PSW15981.1"/>
    <property type="molecule type" value="Genomic_DNA"/>
</dbReference>
<evidence type="ECO:0008006" key="3">
    <source>
        <dbReference type="Google" id="ProtNLM"/>
    </source>
</evidence>
<evidence type="ECO:0000313" key="2">
    <source>
        <dbReference type="Proteomes" id="UP000241346"/>
    </source>
</evidence>
<accession>A0A2T3NKD7</accession>
<dbReference type="InterPro" id="IPR022541">
    <property type="entry name" value="YhfG"/>
</dbReference>
<dbReference type="Proteomes" id="UP000241346">
    <property type="component" value="Unassembled WGS sequence"/>
</dbReference>
<organism evidence="1 2">
    <name type="scientific">Photobacterium rosenbergii</name>
    <dbReference type="NCBI Taxonomy" id="294936"/>
    <lineage>
        <taxon>Bacteria</taxon>
        <taxon>Pseudomonadati</taxon>
        <taxon>Pseudomonadota</taxon>
        <taxon>Gammaproteobacteria</taxon>
        <taxon>Vibrionales</taxon>
        <taxon>Vibrionaceae</taxon>
        <taxon>Photobacterium</taxon>
    </lineage>
</organism>
<proteinExistence type="predicted"/>
<sequence>MLTDDEKQRRFKQLQAKNYRASLRLEGIHLEQEECTNSESGLSEIEQIRQLKGHYAR</sequence>
<reference evidence="1 2" key="1">
    <citation type="submission" date="2018-03" db="EMBL/GenBank/DDBJ databases">
        <title>Whole genome sequencing of Histamine producing bacteria.</title>
        <authorList>
            <person name="Butler K."/>
        </authorList>
    </citation>
    <scope>NUCLEOTIDE SEQUENCE [LARGE SCALE GENOMIC DNA]</scope>
    <source>
        <strain evidence="1 2">DSM 19138</strain>
    </source>
</reference>
<dbReference type="AlphaFoldDB" id="A0A2T3NKD7"/>
<gene>
    <name evidence="1" type="ORF">C9J01_02940</name>
</gene>
<evidence type="ECO:0000313" key="1">
    <source>
        <dbReference type="EMBL" id="PSW15981.1"/>
    </source>
</evidence>
<name>A0A2T3NKD7_9GAMM</name>
<dbReference type="RefSeq" id="WP_107296603.1">
    <property type="nucleotide sequence ID" value="NZ_PYMB01000001.1"/>
</dbReference>
<comment type="caution">
    <text evidence="1">The sequence shown here is derived from an EMBL/GenBank/DDBJ whole genome shotgun (WGS) entry which is preliminary data.</text>
</comment>
<protein>
    <recommendedName>
        <fullName evidence="3">DUF2559 domain-containing protein</fullName>
    </recommendedName>
</protein>
<dbReference type="Pfam" id="PF10832">
    <property type="entry name" value="YhfG"/>
    <property type="match status" value="1"/>
</dbReference>
<dbReference type="OrthoDB" id="5828987at2"/>